<evidence type="ECO:0000259" key="1">
    <source>
        <dbReference type="PROSITE" id="PS50011"/>
    </source>
</evidence>
<dbReference type="PANTHER" id="PTHR26392">
    <property type="entry name" value="MITOGEN-ACTIVATED PROTEIN KINASE KINASE KINASE 7-RELATED"/>
    <property type="match status" value="1"/>
</dbReference>
<dbReference type="AlphaFoldDB" id="A0A9X0D9Y4"/>
<feature type="domain" description="Protein kinase" evidence="1">
    <location>
        <begin position="1"/>
        <end position="114"/>
    </location>
</feature>
<dbReference type="InterPro" id="IPR000719">
    <property type="entry name" value="Prot_kinase_dom"/>
</dbReference>
<sequence length="114" mass="12926">MARKQPVALKVCKELLDATNASLIMAEVELLRKLEHPHIVKFYGTSLLKKDGTIRVMLVMEKCKENLKSHIFGHPESALQSLLFSLNKYVGGRKRSLLLWCSYINRELSIGISS</sequence>
<dbReference type="EMBL" id="MU825400">
    <property type="protein sequence ID" value="KAJ7392772.1"/>
    <property type="molecule type" value="Genomic_DNA"/>
</dbReference>
<reference evidence="2" key="1">
    <citation type="submission" date="2023-01" db="EMBL/GenBank/DDBJ databases">
        <title>Genome assembly of the deep-sea coral Lophelia pertusa.</title>
        <authorList>
            <person name="Herrera S."/>
            <person name="Cordes E."/>
        </authorList>
    </citation>
    <scope>NUCLEOTIDE SEQUENCE</scope>
    <source>
        <strain evidence="2">USNM1676648</strain>
        <tissue evidence="2">Polyp</tissue>
    </source>
</reference>
<dbReference type="InterPro" id="IPR001245">
    <property type="entry name" value="Ser-Thr/Tyr_kinase_cat_dom"/>
</dbReference>
<keyword evidence="2" id="KW-0418">Kinase</keyword>
<dbReference type="Pfam" id="PF07714">
    <property type="entry name" value="PK_Tyr_Ser-Thr"/>
    <property type="match status" value="1"/>
</dbReference>
<keyword evidence="3" id="KW-1185">Reference proteome</keyword>
<dbReference type="PROSITE" id="PS50011">
    <property type="entry name" value="PROTEIN_KINASE_DOM"/>
    <property type="match status" value="1"/>
</dbReference>
<dbReference type="PANTHER" id="PTHR26392:SF92">
    <property type="entry name" value="PROTEIN KINASE DOMAIN-CONTAINING PROTEIN"/>
    <property type="match status" value="1"/>
</dbReference>
<proteinExistence type="predicted"/>
<name>A0A9X0D9Y4_9CNID</name>
<dbReference type="EC" id="2.7.11.1" evidence="2"/>
<evidence type="ECO:0000313" key="2">
    <source>
        <dbReference type="EMBL" id="KAJ7392772.1"/>
    </source>
</evidence>
<protein>
    <submittedName>
        <fullName evidence="2">Serine/threonine-protein kinase sik2</fullName>
        <ecNumber evidence="2">2.7.11.1</ecNumber>
    </submittedName>
</protein>
<dbReference type="InterPro" id="IPR011009">
    <property type="entry name" value="Kinase-like_dom_sf"/>
</dbReference>
<comment type="caution">
    <text evidence="2">The sequence shown here is derived from an EMBL/GenBank/DDBJ whole genome shotgun (WGS) entry which is preliminary data.</text>
</comment>
<keyword evidence="2" id="KW-0808">Transferase</keyword>
<organism evidence="2 3">
    <name type="scientific">Desmophyllum pertusum</name>
    <dbReference type="NCBI Taxonomy" id="174260"/>
    <lineage>
        <taxon>Eukaryota</taxon>
        <taxon>Metazoa</taxon>
        <taxon>Cnidaria</taxon>
        <taxon>Anthozoa</taxon>
        <taxon>Hexacorallia</taxon>
        <taxon>Scleractinia</taxon>
        <taxon>Caryophylliina</taxon>
        <taxon>Caryophylliidae</taxon>
        <taxon>Desmophyllum</taxon>
    </lineage>
</organism>
<dbReference type="GO" id="GO:0004674">
    <property type="term" value="F:protein serine/threonine kinase activity"/>
    <property type="evidence" value="ECO:0007669"/>
    <property type="project" value="UniProtKB-EC"/>
</dbReference>
<gene>
    <name evidence="2" type="primary">SIK2_1</name>
    <name evidence="2" type="ORF">OS493_010428</name>
</gene>
<dbReference type="GO" id="GO:0005524">
    <property type="term" value="F:ATP binding"/>
    <property type="evidence" value="ECO:0007669"/>
    <property type="project" value="InterPro"/>
</dbReference>
<dbReference type="Gene3D" id="1.10.510.10">
    <property type="entry name" value="Transferase(Phosphotransferase) domain 1"/>
    <property type="match status" value="1"/>
</dbReference>
<dbReference type="OrthoDB" id="193931at2759"/>
<evidence type="ECO:0000313" key="3">
    <source>
        <dbReference type="Proteomes" id="UP001163046"/>
    </source>
</evidence>
<dbReference type="SUPFAM" id="SSF56112">
    <property type="entry name" value="Protein kinase-like (PK-like)"/>
    <property type="match status" value="1"/>
</dbReference>
<dbReference type="Proteomes" id="UP001163046">
    <property type="component" value="Unassembled WGS sequence"/>
</dbReference>
<accession>A0A9X0D9Y4</accession>